<comment type="caution">
    <text evidence="2">The sequence shown here is derived from an EMBL/GenBank/DDBJ whole genome shotgun (WGS) entry which is preliminary data.</text>
</comment>
<reference evidence="2 3" key="1">
    <citation type="submission" date="2017-05" db="EMBL/GenBank/DDBJ databases">
        <title>The Genome Sequence of Tsuchiyaea wingfieldii DSM 27421.</title>
        <authorList>
            <person name="Cuomo C."/>
            <person name="Passer A."/>
            <person name="Billmyre B."/>
            <person name="Heitman J."/>
        </authorList>
    </citation>
    <scope>NUCLEOTIDE SEQUENCE [LARGE SCALE GENOMIC DNA]</scope>
    <source>
        <strain evidence="2 3">DSM 27421</strain>
    </source>
</reference>
<name>A0A5D3AR87_9TREE</name>
<proteinExistence type="predicted"/>
<evidence type="ECO:0000313" key="3">
    <source>
        <dbReference type="Proteomes" id="UP000322245"/>
    </source>
</evidence>
<evidence type="ECO:0000256" key="1">
    <source>
        <dbReference type="SAM" id="MobiDB-lite"/>
    </source>
</evidence>
<accession>A0A5D3AR87</accession>
<protein>
    <submittedName>
        <fullName evidence="2">Uncharacterized protein</fullName>
    </submittedName>
</protein>
<dbReference type="EMBL" id="NIDF01000147">
    <property type="protein sequence ID" value="TYJ52236.1"/>
    <property type="molecule type" value="Genomic_DNA"/>
</dbReference>
<dbReference type="Proteomes" id="UP000322245">
    <property type="component" value="Unassembled WGS sequence"/>
</dbReference>
<keyword evidence="3" id="KW-1185">Reference proteome</keyword>
<gene>
    <name evidence="2" type="ORF">B9479_007167</name>
</gene>
<feature type="region of interest" description="Disordered" evidence="1">
    <location>
        <begin position="518"/>
        <end position="553"/>
    </location>
</feature>
<feature type="compositionally biased region" description="Pro residues" evidence="1">
    <location>
        <begin position="532"/>
        <end position="553"/>
    </location>
</feature>
<evidence type="ECO:0000313" key="2">
    <source>
        <dbReference type="EMBL" id="TYJ52236.1"/>
    </source>
</evidence>
<dbReference type="AlphaFoldDB" id="A0A5D3AR87"/>
<sequence length="589" mass="65847">MNAPTPDLPLALRATHLTTSASDPIRPSLKLTITHHYQVQSTIISSKTKAPRIDDTVDVVVPIGGKVEIGLHIDDQLLREGGHENGQVKQRIRNKLAGMLRHNSDTLALSSTRPVAQARTDPNVLILTPISSSPTLNPIPHQLVSSGHPYAYLRRLEVRVSWVKTRTGGKRKLERDDDVVDEEGDALLPLMDELDEEAPEGEMESLPLNADNHLEPSQSWLDQQIERALLKLLIGHLLKRYPLIFDGETYRIAPKTTPGPSLFSSLAHIQRLHVRHNITTGPSLSESMARLSLAQQDNLKARVGRVVALPAKKDRRIEAAHKRQKVARESAVDAARDEEEEVKVDLYKVDRDERQGAYLEEVGVSIDRSDKQGHRKAEAKLKRIVGDAVVFLGRKDLIERRKGRRKLGYGRVKLVCPSKDDLDVPIPISDYALSAISPPSETSLVVCSPQVSFLEDVDQDPTACVPHVDQEPPYDQYHIPSLDERLDFDVDAFEDVVMVNDDIPEGEETLTLVVDVDEDDNDPESDVSQLLPPSPSPHLHPVNDLPPPAPIHPPFRQPIIELMVERFDNPKVHEDFVVMDFELEETQVD</sequence>
<organism evidence="2 3">
    <name type="scientific">Cryptococcus floricola</name>
    <dbReference type="NCBI Taxonomy" id="2591691"/>
    <lineage>
        <taxon>Eukaryota</taxon>
        <taxon>Fungi</taxon>
        <taxon>Dikarya</taxon>
        <taxon>Basidiomycota</taxon>
        <taxon>Agaricomycotina</taxon>
        <taxon>Tremellomycetes</taxon>
        <taxon>Tremellales</taxon>
        <taxon>Cryptococcaceae</taxon>
        <taxon>Cryptococcus</taxon>
    </lineage>
</organism>